<sequence length="152" mass="16510">MRDWASTLRPASFRGVRFWVDYEDLTGGKRLARHEYAGGRRTRMEEMGLKTPSFSVTAYLLGDASDVSATLLSTACTAAGPGRLVLPIDAGQLAYIEDFHRSRERDRRGYIAFDFVAIPATGEILPSLGIADVDTAFLGALSAAASAFGRLF</sequence>
<evidence type="ECO:0000259" key="1">
    <source>
        <dbReference type="Pfam" id="PF07157"/>
    </source>
</evidence>
<reference evidence="2 3" key="1">
    <citation type="submission" date="2016-01" db="EMBL/GenBank/DDBJ databases">
        <authorList>
            <person name="Oliw E.H."/>
        </authorList>
    </citation>
    <scope>NUCLEOTIDE SEQUENCE [LARGE SCALE GENOMIC DNA]</scope>
    <source>
        <strain evidence="2 3">Zutra 3-1</strain>
    </source>
</reference>
<name>A0A1S7QQ80_9HYPH</name>
<dbReference type="EMBL" id="FBWG01000028">
    <property type="protein sequence ID" value="CUX40424.1"/>
    <property type="molecule type" value="Genomic_DNA"/>
</dbReference>
<protein>
    <submittedName>
        <fullName evidence="2">Putative Tail/DNA circulation protein</fullName>
    </submittedName>
</protein>
<dbReference type="RefSeq" id="WP_080819375.1">
    <property type="nucleotide sequence ID" value="NZ_LT009749.1"/>
</dbReference>
<dbReference type="Proteomes" id="UP000191987">
    <property type="component" value="Unassembled WGS sequence"/>
</dbReference>
<dbReference type="Pfam" id="PF07157">
    <property type="entry name" value="DNA_circ_N"/>
    <property type="match status" value="1"/>
</dbReference>
<organism evidence="2 3">
    <name type="scientific">Agrobacterium deltaense Zutra 3/1</name>
    <dbReference type="NCBI Taxonomy" id="1183427"/>
    <lineage>
        <taxon>Bacteria</taxon>
        <taxon>Pseudomonadati</taxon>
        <taxon>Pseudomonadota</taxon>
        <taxon>Alphaproteobacteria</taxon>
        <taxon>Hyphomicrobiales</taxon>
        <taxon>Rhizobiaceae</taxon>
        <taxon>Rhizobium/Agrobacterium group</taxon>
        <taxon>Agrobacterium</taxon>
    </lineage>
</organism>
<dbReference type="AlphaFoldDB" id="A0A1S7QQ80"/>
<proteinExistence type="predicted"/>
<gene>
    <name evidence="2" type="ORF">AGR7C_Lc100025</name>
</gene>
<evidence type="ECO:0000313" key="3">
    <source>
        <dbReference type="Proteomes" id="UP000191987"/>
    </source>
</evidence>
<evidence type="ECO:0000313" key="2">
    <source>
        <dbReference type="EMBL" id="CUX40424.1"/>
    </source>
</evidence>
<accession>A0A1S7QQ80</accession>
<dbReference type="InterPro" id="IPR009826">
    <property type="entry name" value="DNA_circ_N"/>
</dbReference>
<feature type="domain" description="DNA circulation N-terminal" evidence="1">
    <location>
        <begin position="8"/>
        <end position="88"/>
    </location>
</feature>